<dbReference type="PANTHER" id="PTHR35090">
    <property type="entry name" value="DNA-DIRECTED RNA POLYMERASE SUBUNIT I"/>
    <property type="match status" value="1"/>
</dbReference>
<organism evidence="2 3">
    <name type="scientific">Alcaligenes faecalis</name>
    <dbReference type="NCBI Taxonomy" id="511"/>
    <lineage>
        <taxon>Bacteria</taxon>
        <taxon>Pseudomonadati</taxon>
        <taxon>Pseudomonadota</taxon>
        <taxon>Betaproteobacteria</taxon>
        <taxon>Burkholderiales</taxon>
        <taxon>Alcaligenaceae</taxon>
        <taxon>Alcaligenes</taxon>
    </lineage>
</organism>
<dbReference type="EMBL" id="QEXO01000001">
    <property type="protein sequence ID" value="PWE15713.1"/>
    <property type="molecule type" value="Genomic_DNA"/>
</dbReference>
<dbReference type="InterPro" id="IPR024096">
    <property type="entry name" value="NO_sig/Golgi_transp_ligand-bd"/>
</dbReference>
<evidence type="ECO:0000313" key="3">
    <source>
        <dbReference type="Proteomes" id="UP000245216"/>
    </source>
</evidence>
<sequence>MTEFRDRLSWDTAQGQILDADRRYLMMRADVLMGLFRRLDEPARTQALDALGQAVMEQGGLSAKAYWEAINHNPQALLDSIADISAQLGWGNWDIQTEATGALQVRVQNSPFAWGFGSHDRPLCRPIVGMLTAVGQLIYDQPVQVQETQCCAQGRHADCLFTVLPKTNE</sequence>
<gene>
    <name evidence="2" type="ORF">DF183_03000</name>
</gene>
<accession>A0A2U2BNX2</accession>
<reference evidence="2 3" key="1">
    <citation type="submission" date="2018-05" db="EMBL/GenBank/DDBJ databases">
        <title>Genome Sequence of an Efficient Indole-Degrading Bacterium, Alcaligenes sp.YBY.</title>
        <authorList>
            <person name="Yang B."/>
        </authorList>
    </citation>
    <scope>NUCLEOTIDE SEQUENCE [LARGE SCALE GENOMIC DNA]</scope>
    <source>
        <strain evidence="2 3">YBY</strain>
    </source>
</reference>
<dbReference type="Gene3D" id="3.30.1380.20">
    <property type="entry name" value="Trafficking protein particle complex subunit 3"/>
    <property type="match status" value="1"/>
</dbReference>
<proteinExistence type="predicted"/>
<reference evidence="2 3" key="2">
    <citation type="submission" date="2018-05" db="EMBL/GenBank/DDBJ databases">
        <authorList>
            <person name="Lanie J.A."/>
            <person name="Ng W.-L."/>
            <person name="Kazmierczak K.M."/>
            <person name="Andrzejewski T.M."/>
            <person name="Davidsen T.M."/>
            <person name="Wayne K.J."/>
            <person name="Tettelin H."/>
            <person name="Glass J.I."/>
            <person name="Rusch D."/>
            <person name="Podicherti R."/>
            <person name="Tsui H.-C.T."/>
            <person name="Winkler M.E."/>
        </authorList>
    </citation>
    <scope>NUCLEOTIDE SEQUENCE [LARGE SCALE GENOMIC DNA]</scope>
    <source>
        <strain evidence="2 3">YBY</strain>
    </source>
</reference>
<dbReference type="InterPro" id="IPR004096">
    <property type="entry name" value="V4R"/>
</dbReference>
<dbReference type="PANTHER" id="PTHR35090:SF1">
    <property type="entry name" value="SLR0144 PROTEIN"/>
    <property type="match status" value="1"/>
</dbReference>
<feature type="domain" description="4-vinyl reductase 4VR" evidence="1">
    <location>
        <begin position="102"/>
        <end position="165"/>
    </location>
</feature>
<evidence type="ECO:0000259" key="1">
    <source>
        <dbReference type="SMART" id="SM00989"/>
    </source>
</evidence>
<dbReference type="SUPFAM" id="SSF111126">
    <property type="entry name" value="Ligand-binding domain in the NO signalling and Golgi transport"/>
    <property type="match status" value="1"/>
</dbReference>
<name>A0A2U2BNX2_ALCFA</name>
<dbReference type="Proteomes" id="UP000245216">
    <property type="component" value="Unassembled WGS sequence"/>
</dbReference>
<dbReference type="STRING" id="511.UZ73_02105"/>
<comment type="caution">
    <text evidence="2">The sequence shown here is derived from an EMBL/GenBank/DDBJ whole genome shotgun (WGS) entry which is preliminary data.</text>
</comment>
<protein>
    <recommendedName>
        <fullName evidence="1">4-vinyl reductase 4VR domain-containing protein</fullName>
    </recommendedName>
</protein>
<evidence type="ECO:0000313" key="2">
    <source>
        <dbReference type="EMBL" id="PWE15713.1"/>
    </source>
</evidence>
<dbReference type="AlphaFoldDB" id="A0A2U2BNX2"/>
<dbReference type="SMART" id="SM00989">
    <property type="entry name" value="V4R"/>
    <property type="match status" value="1"/>
</dbReference>
<dbReference type="Pfam" id="PF02830">
    <property type="entry name" value="V4R"/>
    <property type="match status" value="1"/>
</dbReference>